<keyword evidence="2" id="KW-0808">Transferase</keyword>
<sequence>MQEHLKYGIVILAAGTSRRLGTPKQFLLYKGDTLLNNAIKTATEVNAGALVVILGAETATLNVPVIHNPDHNEGMASSIRHGVQYMKERVENIILMVCDQPHVNAAHLSALIAKHKTTGARIVASYYEDRKGVPALFDQTLFPELLSLTGDTGAKRIIEKHEADTAIVPFPPGAIDIDTEEAYQALITATPGK</sequence>
<dbReference type="InterPro" id="IPR029044">
    <property type="entry name" value="Nucleotide-diphossugar_trans"/>
</dbReference>
<dbReference type="PANTHER" id="PTHR43777">
    <property type="entry name" value="MOLYBDENUM COFACTOR CYTIDYLYLTRANSFERASE"/>
    <property type="match status" value="1"/>
</dbReference>
<dbReference type="EMBL" id="FSRA01000001">
    <property type="protein sequence ID" value="SIN99574.1"/>
    <property type="molecule type" value="Genomic_DNA"/>
</dbReference>
<dbReference type="CDD" id="cd04182">
    <property type="entry name" value="GT_2_like_f"/>
    <property type="match status" value="1"/>
</dbReference>
<evidence type="ECO:0000259" key="1">
    <source>
        <dbReference type="Pfam" id="PF12804"/>
    </source>
</evidence>
<dbReference type="AlphaFoldDB" id="A0A1N6FWC7"/>
<name>A0A1N6FWC7_9BACT</name>
<gene>
    <name evidence="2" type="ORF">SAMN04488055_2448</name>
</gene>
<evidence type="ECO:0000313" key="2">
    <source>
        <dbReference type="EMBL" id="SIN99574.1"/>
    </source>
</evidence>
<evidence type="ECO:0000313" key="3">
    <source>
        <dbReference type="Proteomes" id="UP000185003"/>
    </source>
</evidence>
<dbReference type="STRING" id="536979.SAMN04488055_2448"/>
<dbReference type="Gene3D" id="3.90.550.10">
    <property type="entry name" value="Spore Coat Polysaccharide Biosynthesis Protein SpsA, Chain A"/>
    <property type="match status" value="1"/>
</dbReference>
<keyword evidence="2" id="KW-0548">Nucleotidyltransferase</keyword>
<protein>
    <submittedName>
        <fullName evidence="2">Molybdenum cofactor cytidylyltransferase</fullName>
    </submittedName>
</protein>
<proteinExistence type="predicted"/>
<dbReference type="Pfam" id="PF12804">
    <property type="entry name" value="NTP_transf_3"/>
    <property type="match status" value="1"/>
</dbReference>
<dbReference type="PANTHER" id="PTHR43777:SF1">
    <property type="entry name" value="MOLYBDENUM COFACTOR CYTIDYLYLTRANSFERASE"/>
    <property type="match status" value="1"/>
</dbReference>
<dbReference type="InterPro" id="IPR025877">
    <property type="entry name" value="MobA-like_NTP_Trfase"/>
</dbReference>
<feature type="domain" description="MobA-like NTP transferase" evidence="1">
    <location>
        <begin position="10"/>
        <end position="162"/>
    </location>
</feature>
<dbReference type="GO" id="GO:0016779">
    <property type="term" value="F:nucleotidyltransferase activity"/>
    <property type="evidence" value="ECO:0007669"/>
    <property type="project" value="UniProtKB-KW"/>
</dbReference>
<organism evidence="2 3">
    <name type="scientific">Chitinophaga niabensis</name>
    <dbReference type="NCBI Taxonomy" id="536979"/>
    <lineage>
        <taxon>Bacteria</taxon>
        <taxon>Pseudomonadati</taxon>
        <taxon>Bacteroidota</taxon>
        <taxon>Chitinophagia</taxon>
        <taxon>Chitinophagales</taxon>
        <taxon>Chitinophagaceae</taxon>
        <taxon>Chitinophaga</taxon>
    </lineage>
</organism>
<keyword evidence="3" id="KW-1185">Reference proteome</keyword>
<accession>A0A1N6FWC7</accession>
<dbReference type="SUPFAM" id="SSF53448">
    <property type="entry name" value="Nucleotide-diphospho-sugar transferases"/>
    <property type="match status" value="1"/>
</dbReference>
<reference evidence="2 3" key="1">
    <citation type="submission" date="2016-11" db="EMBL/GenBank/DDBJ databases">
        <authorList>
            <person name="Jaros S."/>
            <person name="Januszkiewicz K."/>
            <person name="Wedrychowicz H."/>
        </authorList>
    </citation>
    <scope>NUCLEOTIDE SEQUENCE [LARGE SCALE GENOMIC DNA]</scope>
    <source>
        <strain evidence="2 3">DSM 24787</strain>
    </source>
</reference>
<dbReference type="Proteomes" id="UP000185003">
    <property type="component" value="Unassembled WGS sequence"/>
</dbReference>